<evidence type="ECO:0000313" key="3">
    <source>
        <dbReference type="Proteomes" id="UP001303647"/>
    </source>
</evidence>
<feature type="signal peptide" evidence="1">
    <location>
        <begin position="1"/>
        <end position="24"/>
    </location>
</feature>
<evidence type="ECO:0000256" key="1">
    <source>
        <dbReference type="SAM" id="SignalP"/>
    </source>
</evidence>
<keyword evidence="1" id="KW-0732">Signal</keyword>
<proteinExistence type="predicted"/>
<comment type="caution">
    <text evidence="2">The sequence shown here is derived from an EMBL/GenBank/DDBJ whole genome shotgun (WGS) entry which is preliminary data.</text>
</comment>
<accession>A0AAN7HEQ5</accession>
<evidence type="ECO:0000313" key="2">
    <source>
        <dbReference type="EMBL" id="KAK4246811.1"/>
    </source>
</evidence>
<organism evidence="2 3">
    <name type="scientific">Corynascus novoguineensis</name>
    <dbReference type="NCBI Taxonomy" id="1126955"/>
    <lineage>
        <taxon>Eukaryota</taxon>
        <taxon>Fungi</taxon>
        <taxon>Dikarya</taxon>
        <taxon>Ascomycota</taxon>
        <taxon>Pezizomycotina</taxon>
        <taxon>Sordariomycetes</taxon>
        <taxon>Sordariomycetidae</taxon>
        <taxon>Sordariales</taxon>
        <taxon>Chaetomiaceae</taxon>
        <taxon>Corynascus</taxon>
    </lineage>
</organism>
<dbReference type="AlphaFoldDB" id="A0AAN7HEQ5"/>
<gene>
    <name evidence="2" type="ORF">C7999DRAFT_32782</name>
</gene>
<feature type="chain" id="PRO_5043015518" evidence="1">
    <location>
        <begin position="25"/>
        <end position="150"/>
    </location>
</feature>
<keyword evidence="3" id="KW-1185">Reference proteome</keyword>
<sequence length="150" mass="15806">MFPNTGHSVLSLSILILVVSGTSATTPTVTQPPAQYTIPCTIGDDSPCHISPGWTCTPTQVCTTNVPCGGLCINPPVVPCTVGNDAPCPTGSTCTPTTYSTPGALLVRIDLHTNDAVHKWRTLRRHMHRDADVEVDAGDAVYRGPPCAVR</sequence>
<protein>
    <submittedName>
        <fullName evidence="2">Uncharacterized protein</fullName>
    </submittedName>
</protein>
<reference evidence="2" key="2">
    <citation type="submission" date="2023-05" db="EMBL/GenBank/DDBJ databases">
        <authorList>
            <consortium name="Lawrence Berkeley National Laboratory"/>
            <person name="Steindorff A."/>
            <person name="Hensen N."/>
            <person name="Bonometti L."/>
            <person name="Westerberg I."/>
            <person name="Brannstrom I.O."/>
            <person name="Guillou S."/>
            <person name="Cros-Aarteil S."/>
            <person name="Calhoun S."/>
            <person name="Haridas S."/>
            <person name="Kuo A."/>
            <person name="Mondo S."/>
            <person name="Pangilinan J."/>
            <person name="Riley R."/>
            <person name="Labutti K."/>
            <person name="Andreopoulos B."/>
            <person name="Lipzen A."/>
            <person name="Chen C."/>
            <person name="Yanf M."/>
            <person name="Daum C."/>
            <person name="Ng V."/>
            <person name="Clum A."/>
            <person name="Ohm R."/>
            <person name="Martin F."/>
            <person name="Silar P."/>
            <person name="Natvig D."/>
            <person name="Lalanne C."/>
            <person name="Gautier V."/>
            <person name="Ament-Velasquez S.L."/>
            <person name="Kruys A."/>
            <person name="Hutchinson M.I."/>
            <person name="Powell A.J."/>
            <person name="Barry K."/>
            <person name="Miller A.N."/>
            <person name="Grigoriev I.V."/>
            <person name="Debuchy R."/>
            <person name="Gladieux P."/>
            <person name="Thoren M.H."/>
            <person name="Johannesson H."/>
        </authorList>
    </citation>
    <scope>NUCLEOTIDE SEQUENCE</scope>
    <source>
        <strain evidence="2">CBS 359.72</strain>
    </source>
</reference>
<dbReference type="Proteomes" id="UP001303647">
    <property type="component" value="Unassembled WGS sequence"/>
</dbReference>
<dbReference type="EMBL" id="MU857666">
    <property type="protein sequence ID" value="KAK4246811.1"/>
    <property type="molecule type" value="Genomic_DNA"/>
</dbReference>
<reference evidence="2" key="1">
    <citation type="journal article" date="2023" name="Mol. Phylogenet. Evol.">
        <title>Genome-scale phylogeny and comparative genomics of the fungal order Sordariales.</title>
        <authorList>
            <person name="Hensen N."/>
            <person name="Bonometti L."/>
            <person name="Westerberg I."/>
            <person name="Brannstrom I.O."/>
            <person name="Guillou S."/>
            <person name="Cros-Aarteil S."/>
            <person name="Calhoun S."/>
            <person name="Haridas S."/>
            <person name="Kuo A."/>
            <person name="Mondo S."/>
            <person name="Pangilinan J."/>
            <person name="Riley R."/>
            <person name="LaButti K."/>
            <person name="Andreopoulos B."/>
            <person name="Lipzen A."/>
            <person name="Chen C."/>
            <person name="Yan M."/>
            <person name="Daum C."/>
            <person name="Ng V."/>
            <person name="Clum A."/>
            <person name="Steindorff A."/>
            <person name="Ohm R.A."/>
            <person name="Martin F."/>
            <person name="Silar P."/>
            <person name="Natvig D.O."/>
            <person name="Lalanne C."/>
            <person name="Gautier V."/>
            <person name="Ament-Velasquez S.L."/>
            <person name="Kruys A."/>
            <person name="Hutchinson M.I."/>
            <person name="Powell A.J."/>
            <person name="Barry K."/>
            <person name="Miller A.N."/>
            <person name="Grigoriev I.V."/>
            <person name="Debuchy R."/>
            <person name="Gladieux P."/>
            <person name="Hiltunen Thoren M."/>
            <person name="Johannesson H."/>
        </authorList>
    </citation>
    <scope>NUCLEOTIDE SEQUENCE</scope>
    <source>
        <strain evidence="2">CBS 359.72</strain>
    </source>
</reference>
<name>A0AAN7HEQ5_9PEZI</name>